<evidence type="ECO:0000313" key="4">
    <source>
        <dbReference type="EMBL" id="OBQ46270.1"/>
    </source>
</evidence>
<reference evidence="4 5" key="1">
    <citation type="submission" date="2015-01" db="EMBL/GenBank/DDBJ databases">
        <title>Desulfovibrio sp. JC271 draft genome sequence.</title>
        <authorList>
            <person name="Shivani Y."/>
            <person name="Subhash Y."/>
            <person name="Sasikala C."/>
            <person name="Ramana C.V."/>
        </authorList>
    </citation>
    <scope>NUCLEOTIDE SEQUENCE [LARGE SCALE GENOMIC DNA]</scope>
    <source>
        <strain evidence="4 5">JC271</strain>
    </source>
</reference>
<evidence type="ECO:0000313" key="5">
    <source>
        <dbReference type="Proteomes" id="UP000091979"/>
    </source>
</evidence>
<evidence type="ECO:0000259" key="3">
    <source>
        <dbReference type="Pfam" id="PF00724"/>
    </source>
</evidence>
<dbReference type="Pfam" id="PF00724">
    <property type="entry name" value="Oxidored_FMN"/>
    <property type="match status" value="1"/>
</dbReference>
<dbReference type="STRING" id="1560234.SP90_13320"/>
<dbReference type="PATRIC" id="fig|1560234.3.peg.1777"/>
<name>A0A1B7XAF0_9BACT</name>
<dbReference type="GO" id="GO:0010181">
    <property type="term" value="F:FMN binding"/>
    <property type="evidence" value="ECO:0007669"/>
    <property type="project" value="InterPro"/>
</dbReference>
<dbReference type="CDD" id="cd02803">
    <property type="entry name" value="OYE_like_FMN_family"/>
    <property type="match status" value="1"/>
</dbReference>
<dbReference type="EMBL" id="JXMS01000027">
    <property type="protein sequence ID" value="OBQ46270.1"/>
    <property type="molecule type" value="Genomic_DNA"/>
</dbReference>
<feature type="domain" description="NADH:flavin oxidoreductase/NADH oxidase N-terminal" evidence="3">
    <location>
        <begin position="15"/>
        <end position="341"/>
    </location>
</feature>
<dbReference type="SUPFAM" id="SSF51395">
    <property type="entry name" value="FMN-linked oxidoreductases"/>
    <property type="match status" value="1"/>
</dbReference>
<keyword evidence="1" id="KW-0285">Flavoprotein</keyword>
<dbReference type="Gene3D" id="3.20.20.70">
    <property type="entry name" value="Aldolase class I"/>
    <property type="match status" value="1"/>
</dbReference>
<organism evidence="4 5">
    <name type="scientific">Halodesulfovibrio spirochaetisodalis</name>
    <dbReference type="NCBI Taxonomy" id="1560234"/>
    <lineage>
        <taxon>Bacteria</taxon>
        <taxon>Pseudomonadati</taxon>
        <taxon>Thermodesulfobacteriota</taxon>
        <taxon>Desulfovibrionia</taxon>
        <taxon>Desulfovibrionales</taxon>
        <taxon>Desulfovibrionaceae</taxon>
        <taxon>Halodesulfovibrio</taxon>
    </lineage>
</organism>
<protein>
    <submittedName>
        <fullName evidence="4">NADH:flavin oxidoreductase</fullName>
    </submittedName>
</protein>
<proteinExistence type="predicted"/>
<comment type="caution">
    <text evidence="4">The sequence shown here is derived from an EMBL/GenBank/DDBJ whole genome shotgun (WGS) entry which is preliminary data.</text>
</comment>
<dbReference type="Proteomes" id="UP000091979">
    <property type="component" value="Unassembled WGS sequence"/>
</dbReference>
<dbReference type="PANTHER" id="PTHR43656">
    <property type="entry name" value="BINDING OXIDOREDUCTASE, PUTATIVE (AFU_ORTHOLOGUE AFUA_2G08260)-RELATED"/>
    <property type="match status" value="1"/>
</dbReference>
<keyword evidence="2" id="KW-0560">Oxidoreductase</keyword>
<dbReference type="GO" id="GO:0016491">
    <property type="term" value="F:oxidoreductase activity"/>
    <property type="evidence" value="ECO:0007669"/>
    <property type="project" value="UniProtKB-KW"/>
</dbReference>
<accession>A0A1B7XAF0</accession>
<keyword evidence="5" id="KW-1185">Reference proteome</keyword>
<gene>
    <name evidence="4" type="ORF">SP90_13320</name>
</gene>
<evidence type="ECO:0000256" key="1">
    <source>
        <dbReference type="ARBA" id="ARBA00022630"/>
    </source>
</evidence>
<dbReference type="AlphaFoldDB" id="A0A1B7XAF0"/>
<dbReference type="InterPro" id="IPR001155">
    <property type="entry name" value="OxRdtase_FMN_N"/>
</dbReference>
<dbReference type="InterPro" id="IPR051799">
    <property type="entry name" value="NADH_flavin_oxidoreductase"/>
</dbReference>
<dbReference type="PANTHER" id="PTHR43656:SF2">
    <property type="entry name" value="BINDING OXIDOREDUCTASE, PUTATIVE (AFU_ORTHOLOGUE AFUA_2G08260)-RELATED"/>
    <property type="match status" value="1"/>
</dbReference>
<dbReference type="InterPro" id="IPR013785">
    <property type="entry name" value="Aldolase_TIM"/>
</dbReference>
<evidence type="ECO:0000256" key="2">
    <source>
        <dbReference type="ARBA" id="ARBA00023002"/>
    </source>
</evidence>
<sequence length="382" mass="40925">MHSDCTEKRMFFDKATINGMTVQNRLVRSATWEGLASSEGFVTPALETAMLDLVSGGVGMIITGHAFVAEQGRAGERQLGIHTDKHISGLRSMVGKVHDAGGVIVAQLAHAGGQAAQAISGLPAAGPSPFTRRDGEVCKQMTEEDIDNMVYAFQQAAARAVATGFDGVQIHGAHGYGISQFLSPHLNKRSDAYGGTFENRIRVLVRVYEAVRRVVGDSYPVLLKINCEDYIEGGLTVEDSVNAVERLASVGLDAVEISGGLLTNSPSTSSVRVGNFDTPAKEVWYRDAARRVKERTKLPVMLVGGVRSFSVAEGVLHDGVADFIAMSRPLLREPALARRWAAGDLRRAACISCNKCFSVLYNNEGYFCPVAHDEAIAVGVSA</sequence>